<accession>A0A8J2MGG6</accession>
<dbReference type="GO" id="GO:0031965">
    <property type="term" value="C:nuclear membrane"/>
    <property type="evidence" value="ECO:0007669"/>
    <property type="project" value="UniProtKB-SubCell"/>
</dbReference>
<keyword evidence="5 8" id="KW-0811">Translocation</keyword>
<keyword evidence="10" id="KW-1185">Reference proteome</keyword>
<dbReference type="PANTHER" id="PTHR13003">
    <property type="entry name" value="NUP107-RELATED"/>
    <property type="match status" value="1"/>
</dbReference>
<dbReference type="GO" id="GO:0000973">
    <property type="term" value="P:post-transcriptional tethering of RNA polymerase II gene DNA at nuclear periphery"/>
    <property type="evidence" value="ECO:0007669"/>
    <property type="project" value="TreeGrafter"/>
</dbReference>
<dbReference type="InterPro" id="IPR007252">
    <property type="entry name" value="Nup84/Nup107"/>
</dbReference>
<dbReference type="Proteomes" id="UP000708208">
    <property type="component" value="Unassembled WGS sequence"/>
</dbReference>
<dbReference type="AlphaFoldDB" id="A0A8J2MGG6"/>
<keyword evidence="7 8" id="KW-0539">Nucleus</keyword>
<evidence type="ECO:0000256" key="8">
    <source>
        <dbReference type="RuleBase" id="RU365072"/>
    </source>
</evidence>
<dbReference type="Pfam" id="PF04121">
    <property type="entry name" value="Nup84_Nup100"/>
    <property type="match status" value="1"/>
</dbReference>
<dbReference type="GO" id="GO:0006606">
    <property type="term" value="P:protein import into nucleus"/>
    <property type="evidence" value="ECO:0007669"/>
    <property type="project" value="TreeGrafter"/>
</dbReference>
<keyword evidence="2 8" id="KW-0813">Transport</keyword>
<evidence type="ECO:0000256" key="2">
    <source>
        <dbReference type="ARBA" id="ARBA00022448"/>
    </source>
</evidence>
<keyword evidence="6 8" id="KW-0906">Nuclear pore complex</keyword>
<keyword evidence="3" id="KW-0509">mRNA transport</keyword>
<evidence type="ECO:0000313" key="10">
    <source>
        <dbReference type="Proteomes" id="UP000708208"/>
    </source>
</evidence>
<protein>
    <recommendedName>
        <fullName evidence="8">Nuclear pore complex protein</fullName>
    </recommendedName>
</protein>
<evidence type="ECO:0000256" key="7">
    <source>
        <dbReference type="ARBA" id="ARBA00023242"/>
    </source>
</evidence>
<comment type="function">
    <text evidence="8">Functions as a component of the nuclear pore complex (NPC).</text>
</comment>
<dbReference type="EMBL" id="CAJVCH010571638">
    <property type="protein sequence ID" value="CAG7838056.1"/>
    <property type="molecule type" value="Genomic_DNA"/>
</dbReference>
<name>A0A8J2MGG6_9HEXA</name>
<evidence type="ECO:0000256" key="6">
    <source>
        <dbReference type="ARBA" id="ARBA00023132"/>
    </source>
</evidence>
<dbReference type="PANTHER" id="PTHR13003:SF2">
    <property type="entry name" value="NUCLEAR PORE COMPLEX PROTEIN NUP107"/>
    <property type="match status" value="1"/>
</dbReference>
<evidence type="ECO:0000313" key="9">
    <source>
        <dbReference type="EMBL" id="CAG7838056.1"/>
    </source>
</evidence>
<evidence type="ECO:0000256" key="5">
    <source>
        <dbReference type="ARBA" id="ARBA00023010"/>
    </source>
</evidence>
<evidence type="ECO:0000256" key="3">
    <source>
        <dbReference type="ARBA" id="ARBA00022816"/>
    </source>
</evidence>
<evidence type="ECO:0000256" key="1">
    <source>
        <dbReference type="ARBA" id="ARBA00009510"/>
    </source>
</evidence>
<dbReference type="OrthoDB" id="3098at2759"/>
<sequence>MESLCHEFLMVLQPLETPNQIFDVISKWKISLGQAEDSEKSPDTDIDDTTFSKIKRDLRTEIETWELFMSLHLERLSEMSSKMDICVSPVDANDIYHINESEATDQLVGRNGPLKQIFAIIRWLEANYPNRKDPPDLVEKFVNWEQTFETLKKDALLGKSSKHKMVQHVDPDAIVRENRHLHELDEADAAKSHLGCFYYLRLGNHQKAFSFLHESGNIAYAATLFGAHFTATVEKDVVSESTPMQLIPPINRRAVHQRPDYFVTGNVRRDLWKRTAFLICESNKQSKYERASLGALCGHRDAMLAASSTWEDQLWAYLKTSYDVALEKELRSCGNARYISMPPKFWDQFIDLQQCVNVVNSNFESFKPVLSSQLIFREVQLNIMLNAPETFLEAYKSDLVSFIEMTEENPLALNHTIRFIVHLLIVYRICNYPVCAILMDHFVELYTEILVKVGYLIYLPFYVRQMSKEYQVPIIVQHISSITTRTAKASTSDIELFLSTAQLNGIDPLEIGEGVIESLRAQDEDFNAENLEWISLSSNYVEDSKLVMLALLRAVIHIARAHIRSGHTDKLKSYFKAIRSNCLNEVASISELYQSTYVKEFECYRAYLDAVDSYMRWLTILCQEPKPEDNKSEGTLADRAVFDKRARDFRFKKARWEENFVKLTEVNFDKFRSLLELQNGFLLNCSSEENGPHEHYSVFESRRVILSNIVRYFMKLVESRRNFSLYREFMKIINCAEKNIYRSIPVEELDIVFTWSENFVRSSSKGFARVPR</sequence>
<keyword evidence="4" id="KW-0653">Protein transport</keyword>
<gene>
    <name evidence="9" type="ORF">AFUS01_LOCUS47071</name>
</gene>
<comment type="similarity">
    <text evidence="1 8">Belongs to the nucleoporin Nup84/Nup107 family.</text>
</comment>
<proteinExistence type="inferred from homology"/>
<comment type="subunit">
    <text evidence="8">Part of the nuclear pore complex (NPC).</text>
</comment>
<reference evidence="9" key="1">
    <citation type="submission" date="2021-06" db="EMBL/GenBank/DDBJ databases">
        <authorList>
            <person name="Hodson N. C."/>
            <person name="Mongue J. A."/>
            <person name="Jaron S. K."/>
        </authorList>
    </citation>
    <scope>NUCLEOTIDE SEQUENCE</scope>
</reference>
<dbReference type="GO" id="GO:0006406">
    <property type="term" value="P:mRNA export from nucleus"/>
    <property type="evidence" value="ECO:0007669"/>
    <property type="project" value="TreeGrafter"/>
</dbReference>
<keyword evidence="8" id="KW-0472">Membrane</keyword>
<evidence type="ECO:0000256" key="4">
    <source>
        <dbReference type="ARBA" id="ARBA00022927"/>
    </source>
</evidence>
<organism evidence="9 10">
    <name type="scientific">Allacma fusca</name>
    <dbReference type="NCBI Taxonomy" id="39272"/>
    <lineage>
        <taxon>Eukaryota</taxon>
        <taxon>Metazoa</taxon>
        <taxon>Ecdysozoa</taxon>
        <taxon>Arthropoda</taxon>
        <taxon>Hexapoda</taxon>
        <taxon>Collembola</taxon>
        <taxon>Symphypleona</taxon>
        <taxon>Sminthuridae</taxon>
        <taxon>Allacma</taxon>
    </lineage>
</organism>
<dbReference type="GO" id="GO:0031080">
    <property type="term" value="C:nuclear pore outer ring"/>
    <property type="evidence" value="ECO:0007669"/>
    <property type="project" value="TreeGrafter"/>
</dbReference>
<comment type="caution">
    <text evidence="9">The sequence shown here is derived from an EMBL/GenBank/DDBJ whole genome shotgun (WGS) entry which is preliminary data.</text>
</comment>
<comment type="subcellular location">
    <subcellularLocation>
        <location evidence="8">Nucleus</location>
        <location evidence="8">Nuclear pore complex</location>
    </subcellularLocation>
    <subcellularLocation>
        <location evidence="8">Nucleus membrane</location>
    </subcellularLocation>
</comment>
<dbReference type="GO" id="GO:0017056">
    <property type="term" value="F:structural constituent of nuclear pore"/>
    <property type="evidence" value="ECO:0007669"/>
    <property type="project" value="UniProtKB-UniRule"/>
</dbReference>